<name>A0AAW0EV54_9TRYP</name>
<dbReference type="InterPro" id="IPR017946">
    <property type="entry name" value="PLC-like_Pdiesterase_TIM-brl"/>
</dbReference>
<dbReference type="PROSITE" id="PS51704">
    <property type="entry name" value="GP_PDE"/>
    <property type="match status" value="1"/>
</dbReference>
<sequence>MKSALLLGSVSVALGWSYVRHVQLPMGPSRLLWGGVVFGHRGCRNVAGTPENTLEAFRYAAERGCGGIECDVRLTKDNELVIFHDAFANGHLRNVPPTQRIDELTLFQLRECSFTADPTAQVRVPTLEEAILLCREGNMRMLIEIKELRRARLCTDKVLDLYRRYPDYMYDQTTLISFHSGTLYHARTVDKRIAVCQLYAPNLVTSWIEQGVDTAPWLLRLSPALWNRVILFVQERIVPWVAGCSMVGPRYDLFTDASRKRWTTRGICMYLWGFEGAEQCTPAMRQPGVCVSGDDHHEGFETPRPAPNYDIFGDRQRELERQQEEEYKRLRIGK</sequence>
<feature type="domain" description="GP-PDE" evidence="2">
    <location>
        <begin position="35"/>
        <end position="305"/>
    </location>
</feature>
<protein>
    <submittedName>
        <fullName evidence="3">Glycerophosphoryl diester phosphodiesterase family</fullName>
    </submittedName>
</protein>
<feature type="chain" id="PRO_5043934233" evidence="1">
    <location>
        <begin position="16"/>
        <end position="334"/>
    </location>
</feature>
<dbReference type="PANTHER" id="PTHR46320:SF1">
    <property type="entry name" value="GLYCEROPHOSPHODIESTER PHOSPHODIESTERASE 1"/>
    <property type="match status" value="1"/>
</dbReference>
<dbReference type="Proteomes" id="UP001430356">
    <property type="component" value="Unassembled WGS sequence"/>
</dbReference>
<dbReference type="GO" id="GO:0006644">
    <property type="term" value="P:phospholipid metabolic process"/>
    <property type="evidence" value="ECO:0007669"/>
    <property type="project" value="TreeGrafter"/>
</dbReference>
<dbReference type="SUPFAM" id="SSF51695">
    <property type="entry name" value="PLC-like phosphodiesterases"/>
    <property type="match status" value="1"/>
</dbReference>
<evidence type="ECO:0000313" key="4">
    <source>
        <dbReference type="Proteomes" id="UP001430356"/>
    </source>
</evidence>
<accession>A0AAW0EV54</accession>
<dbReference type="EMBL" id="JAECZO010000093">
    <property type="protein sequence ID" value="KAK7197021.1"/>
    <property type="molecule type" value="Genomic_DNA"/>
</dbReference>
<reference evidence="3 4" key="1">
    <citation type="journal article" date="2021" name="MBio">
        <title>A New Model Trypanosomatid, Novymonas esmeraldas: Genomic Perception of Its 'Candidatus Pandoraea novymonadis' Endosymbiont.</title>
        <authorList>
            <person name="Zakharova A."/>
            <person name="Saura A."/>
            <person name="Butenko A."/>
            <person name="Podesvova L."/>
            <person name="Warmusova S."/>
            <person name="Kostygov A.Y."/>
            <person name="Nenarokova A."/>
            <person name="Lukes J."/>
            <person name="Opperdoes F.R."/>
            <person name="Yurchenko V."/>
        </authorList>
    </citation>
    <scope>NUCLEOTIDE SEQUENCE [LARGE SCALE GENOMIC DNA]</scope>
    <source>
        <strain evidence="3 4">E262AT.01</strain>
    </source>
</reference>
<proteinExistence type="predicted"/>
<evidence type="ECO:0000313" key="3">
    <source>
        <dbReference type="EMBL" id="KAK7197021.1"/>
    </source>
</evidence>
<gene>
    <name evidence="3" type="ORF">NESM_000645900</name>
</gene>
<dbReference type="InterPro" id="IPR030395">
    <property type="entry name" value="GP_PDE_dom"/>
</dbReference>
<dbReference type="PROSITE" id="PS50007">
    <property type="entry name" value="PIPLC_X_DOMAIN"/>
    <property type="match status" value="1"/>
</dbReference>
<keyword evidence="4" id="KW-1185">Reference proteome</keyword>
<dbReference type="GO" id="GO:0070291">
    <property type="term" value="P:N-acylethanolamine metabolic process"/>
    <property type="evidence" value="ECO:0007669"/>
    <property type="project" value="TreeGrafter"/>
</dbReference>
<organism evidence="3 4">
    <name type="scientific">Novymonas esmeraldas</name>
    <dbReference type="NCBI Taxonomy" id="1808958"/>
    <lineage>
        <taxon>Eukaryota</taxon>
        <taxon>Discoba</taxon>
        <taxon>Euglenozoa</taxon>
        <taxon>Kinetoplastea</taxon>
        <taxon>Metakinetoplastina</taxon>
        <taxon>Trypanosomatida</taxon>
        <taxon>Trypanosomatidae</taxon>
        <taxon>Novymonas</taxon>
    </lineage>
</organism>
<dbReference type="PANTHER" id="PTHR46320">
    <property type="entry name" value="GLYCEROPHOSPHODIESTER PHOSPHODIESTERASE 1"/>
    <property type="match status" value="1"/>
</dbReference>
<comment type="caution">
    <text evidence="3">The sequence shown here is derived from an EMBL/GenBank/DDBJ whole genome shotgun (WGS) entry which is preliminary data.</text>
</comment>
<dbReference type="Gene3D" id="3.20.20.190">
    <property type="entry name" value="Phosphatidylinositol (PI) phosphodiesterase"/>
    <property type="match status" value="1"/>
</dbReference>
<dbReference type="AlphaFoldDB" id="A0AAW0EV54"/>
<keyword evidence="1" id="KW-0732">Signal</keyword>
<evidence type="ECO:0000259" key="2">
    <source>
        <dbReference type="PROSITE" id="PS51704"/>
    </source>
</evidence>
<dbReference type="Pfam" id="PF03009">
    <property type="entry name" value="GDPD"/>
    <property type="match status" value="1"/>
</dbReference>
<dbReference type="GO" id="GO:0008889">
    <property type="term" value="F:glycerophosphodiester phosphodiesterase activity"/>
    <property type="evidence" value="ECO:0007669"/>
    <property type="project" value="TreeGrafter"/>
</dbReference>
<evidence type="ECO:0000256" key="1">
    <source>
        <dbReference type="SAM" id="SignalP"/>
    </source>
</evidence>
<dbReference type="GO" id="GO:0006580">
    <property type="term" value="P:ethanolamine metabolic process"/>
    <property type="evidence" value="ECO:0007669"/>
    <property type="project" value="TreeGrafter"/>
</dbReference>
<feature type="signal peptide" evidence="1">
    <location>
        <begin position="1"/>
        <end position="15"/>
    </location>
</feature>
<dbReference type="GO" id="GO:0005886">
    <property type="term" value="C:plasma membrane"/>
    <property type="evidence" value="ECO:0007669"/>
    <property type="project" value="TreeGrafter"/>
</dbReference>